<name>A0ABV6XB59_9ACTN</name>
<proteinExistence type="predicted"/>
<sequence length="90" mass="10016">MSDTVNARQAGPTEIELSDAGLRVSKADAAPEIAWASVRYVMERPEVWVFLLVPSGTRIIPKSAVEPDQQEAFTAQLLEWAGTKYRVRDK</sequence>
<organism evidence="1 2">
    <name type="scientific">Streptacidiphilus alkalitolerans</name>
    <dbReference type="NCBI Taxonomy" id="3342712"/>
    <lineage>
        <taxon>Bacteria</taxon>
        <taxon>Bacillati</taxon>
        <taxon>Actinomycetota</taxon>
        <taxon>Actinomycetes</taxon>
        <taxon>Kitasatosporales</taxon>
        <taxon>Streptomycetaceae</taxon>
        <taxon>Streptacidiphilus</taxon>
    </lineage>
</organism>
<evidence type="ECO:0000313" key="2">
    <source>
        <dbReference type="Proteomes" id="UP001592530"/>
    </source>
</evidence>
<accession>A0ABV6XB59</accession>
<comment type="caution">
    <text evidence="1">The sequence shown here is derived from an EMBL/GenBank/DDBJ whole genome shotgun (WGS) entry which is preliminary data.</text>
</comment>
<protein>
    <submittedName>
        <fullName evidence="1">YcxB family protein</fullName>
    </submittedName>
</protein>
<gene>
    <name evidence="1" type="ORF">ACEZDB_33115</name>
</gene>
<dbReference type="RefSeq" id="WP_380558659.1">
    <property type="nucleotide sequence ID" value="NZ_JBHEZY010000019.1"/>
</dbReference>
<dbReference type="EMBL" id="JBHEZY010000019">
    <property type="protein sequence ID" value="MFC1435492.1"/>
    <property type="molecule type" value="Genomic_DNA"/>
</dbReference>
<dbReference type="Proteomes" id="UP001592530">
    <property type="component" value="Unassembled WGS sequence"/>
</dbReference>
<evidence type="ECO:0000313" key="1">
    <source>
        <dbReference type="EMBL" id="MFC1435492.1"/>
    </source>
</evidence>
<reference evidence="1 2" key="1">
    <citation type="submission" date="2024-09" db="EMBL/GenBank/DDBJ databases">
        <authorList>
            <person name="Lee S.D."/>
        </authorList>
    </citation>
    <scope>NUCLEOTIDE SEQUENCE [LARGE SCALE GENOMIC DNA]</scope>
    <source>
        <strain evidence="1 2">N1-3</strain>
    </source>
</reference>